<reference evidence="1" key="1">
    <citation type="submission" date="2021-01" db="EMBL/GenBank/DDBJ databases">
        <title>Phytophthora aleatoria, a newly-described species from Pinus radiata is distinct from Phytophthora cactorum isolates based on comparative genomics.</title>
        <authorList>
            <person name="Mcdougal R."/>
            <person name="Panda P."/>
            <person name="Williams N."/>
            <person name="Studholme D.J."/>
        </authorList>
    </citation>
    <scope>NUCLEOTIDE SEQUENCE</scope>
    <source>
        <strain evidence="1">NZFS 3830</strain>
    </source>
</reference>
<gene>
    <name evidence="1" type="ORF">JG687_00006424</name>
</gene>
<name>A0A8T1UI02_9STRA</name>
<accession>A0A8T1UI02</accession>
<evidence type="ECO:0000313" key="2">
    <source>
        <dbReference type="Proteomes" id="UP000688947"/>
    </source>
</evidence>
<sequence length="170" mass="19180">MSPNVVKWVFERHVLAATMQPRCQSTNHITLRTPPGYLNTHDGEAKAARLQVVWVSWWSGVDAAMSHLLHRHRHARDLRRLDIAPIPAGVERVGAKRRHIRCPHRGAKSWLARYGPEPRVAASCSATPACPPANYSNRTHKVGEISTTTTHILQKRDETSRFRLDECVSS</sequence>
<organism evidence="1 2">
    <name type="scientific">Phytophthora cactorum</name>
    <dbReference type="NCBI Taxonomy" id="29920"/>
    <lineage>
        <taxon>Eukaryota</taxon>
        <taxon>Sar</taxon>
        <taxon>Stramenopiles</taxon>
        <taxon>Oomycota</taxon>
        <taxon>Peronosporomycetes</taxon>
        <taxon>Peronosporales</taxon>
        <taxon>Peronosporaceae</taxon>
        <taxon>Phytophthora</taxon>
    </lineage>
</organism>
<proteinExistence type="predicted"/>
<dbReference type="EMBL" id="JAENGZ010000262">
    <property type="protein sequence ID" value="KAG6963636.1"/>
    <property type="molecule type" value="Genomic_DNA"/>
</dbReference>
<comment type="caution">
    <text evidence="1">The sequence shown here is derived from an EMBL/GenBank/DDBJ whole genome shotgun (WGS) entry which is preliminary data.</text>
</comment>
<dbReference type="AlphaFoldDB" id="A0A8T1UI02"/>
<dbReference type="Proteomes" id="UP000688947">
    <property type="component" value="Unassembled WGS sequence"/>
</dbReference>
<evidence type="ECO:0000313" key="1">
    <source>
        <dbReference type="EMBL" id="KAG6963636.1"/>
    </source>
</evidence>
<protein>
    <submittedName>
        <fullName evidence="1">Uncharacterized protein</fullName>
    </submittedName>
</protein>